<evidence type="ECO:0000256" key="6">
    <source>
        <dbReference type="ARBA" id="ARBA00022989"/>
    </source>
</evidence>
<dbReference type="InterPro" id="IPR038377">
    <property type="entry name" value="Na/Glc_symporter_sf"/>
</dbReference>
<evidence type="ECO:0000256" key="4">
    <source>
        <dbReference type="ARBA" id="ARBA00022475"/>
    </source>
</evidence>
<feature type="transmembrane region" description="Helical" evidence="11">
    <location>
        <begin position="6"/>
        <end position="28"/>
    </location>
</feature>
<feature type="transmembrane region" description="Helical" evidence="11">
    <location>
        <begin position="59"/>
        <end position="84"/>
    </location>
</feature>
<dbReference type="PANTHER" id="PTHR42985">
    <property type="entry name" value="SODIUM-COUPLED MONOCARBOXYLATE TRANSPORTER"/>
    <property type="match status" value="1"/>
</dbReference>
<evidence type="ECO:0000256" key="1">
    <source>
        <dbReference type="ARBA" id="ARBA00004651"/>
    </source>
</evidence>
<evidence type="ECO:0000256" key="5">
    <source>
        <dbReference type="ARBA" id="ARBA00022692"/>
    </source>
</evidence>
<name>A0A9D4PD55_RHISA</name>
<dbReference type="Gene3D" id="1.20.1730.10">
    <property type="entry name" value="Sodium/glucose cotransporter"/>
    <property type="match status" value="1"/>
</dbReference>
<evidence type="ECO:0000256" key="8">
    <source>
        <dbReference type="ARBA" id="ARBA00023065"/>
    </source>
</evidence>
<dbReference type="InterPro" id="IPR051163">
    <property type="entry name" value="Sodium:Solute_Symporter_SSF"/>
</dbReference>
<evidence type="ECO:0000313" key="13">
    <source>
        <dbReference type="Proteomes" id="UP000821837"/>
    </source>
</evidence>
<evidence type="ECO:0000256" key="2">
    <source>
        <dbReference type="ARBA" id="ARBA00006434"/>
    </source>
</evidence>
<dbReference type="EMBL" id="JABSTV010001254">
    <property type="protein sequence ID" value="KAH7938895.1"/>
    <property type="molecule type" value="Genomic_DNA"/>
</dbReference>
<keyword evidence="9 11" id="KW-0472">Membrane</keyword>
<reference evidence="12" key="1">
    <citation type="journal article" date="2020" name="Cell">
        <title>Large-Scale Comparative Analyses of Tick Genomes Elucidate Their Genetic Diversity and Vector Capacities.</title>
        <authorList>
            <consortium name="Tick Genome and Microbiome Consortium (TIGMIC)"/>
            <person name="Jia N."/>
            <person name="Wang J."/>
            <person name="Shi W."/>
            <person name="Du L."/>
            <person name="Sun Y."/>
            <person name="Zhan W."/>
            <person name="Jiang J.F."/>
            <person name="Wang Q."/>
            <person name="Zhang B."/>
            <person name="Ji P."/>
            <person name="Bell-Sakyi L."/>
            <person name="Cui X.M."/>
            <person name="Yuan T.T."/>
            <person name="Jiang B.G."/>
            <person name="Yang W.F."/>
            <person name="Lam T.T."/>
            <person name="Chang Q.C."/>
            <person name="Ding S.J."/>
            <person name="Wang X.J."/>
            <person name="Zhu J.G."/>
            <person name="Ruan X.D."/>
            <person name="Zhao L."/>
            <person name="Wei J.T."/>
            <person name="Ye R.Z."/>
            <person name="Que T.C."/>
            <person name="Du C.H."/>
            <person name="Zhou Y.H."/>
            <person name="Cheng J.X."/>
            <person name="Dai P.F."/>
            <person name="Guo W.B."/>
            <person name="Han X.H."/>
            <person name="Huang E.J."/>
            <person name="Li L.F."/>
            <person name="Wei W."/>
            <person name="Gao Y.C."/>
            <person name="Liu J.Z."/>
            <person name="Shao H.Z."/>
            <person name="Wang X."/>
            <person name="Wang C.C."/>
            <person name="Yang T.C."/>
            <person name="Huo Q.B."/>
            <person name="Li W."/>
            <person name="Chen H.Y."/>
            <person name="Chen S.E."/>
            <person name="Zhou L.G."/>
            <person name="Ni X.B."/>
            <person name="Tian J.H."/>
            <person name="Sheng Y."/>
            <person name="Liu T."/>
            <person name="Pan Y.S."/>
            <person name="Xia L.Y."/>
            <person name="Li J."/>
            <person name="Zhao F."/>
            <person name="Cao W.C."/>
        </authorList>
    </citation>
    <scope>NUCLEOTIDE SEQUENCE</scope>
    <source>
        <strain evidence="12">Rsan-2018</strain>
    </source>
</reference>
<dbReference type="InterPro" id="IPR001734">
    <property type="entry name" value="Na/solute_symporter"/>
</dbReference>
<evidence type="ECO:0000313" key="12">
    <source>
        <dbReference type="EMBL" id="KAH7938895.1"/>
    </source>
</evidence>
<dbReference type="VEuPathDB" id="VectorBase:RSAN_029250"/>
<accession>A0A9D4PD55</accession>
<gene>
    <name evidence="12" type="ORF">HPB52_002183</name>
</gene>
<keyword evidence="5 11" id="KW-0812">Transmembrane</keyword>
<keyword evidence="6 11" id="KW-1133">Transmembrane helix</keyword>
<organism evidence="12 13">
    <name type="scientific">Rhipicephalus sanguineus</name>
    <name type="common">Brown dog tick</name>
    <name type="synonym">Ixodes sanguineus</name>
    <dbReference type="NCBI Taxonomy" id="34632"/>
    <lineage>
        <taxon>Eukaryota</taxon>
        <taxon>Metazoa</taxon>
        <taxon>Ecdysozoa</taxon>
        <taxon>Arthropoda</taxon>
        <taxon>Chelicerata</taxon>
        <taxon>Arachnida</taxon>
        <taxon>Acari</taxon>
        <taxon>Parasitiformes</taxon>
        <taxon>Ixodida</taxon>
        <taxon>Ixodoidea</taxon>
        <taxon>Ixodidae</taxon>
        <taxon>Rhipicephalinae</taxon>
        <taxon>Rhipicephalus</taxon>
        <taxon>Rhipicephalus</taxon>
    </lineage>
</organism>
<dbReference type="GO" id="GO:0005886">
    <property type="term" value="C:plasma membrane"/>
    <property type="evidence" value="ECO:0007669"/>
    <property type="project" value="UniProtKB-SubCell"/>
</dbReference>
<comment type="caution">
    <text evidence="12">The sequence shown here is derived from an EMBL/GenBank/DDBJ whole genome shotgun (WGS) entry which is preliminary data.</text>
</comment>
<evidence type="ECO:0000256" key="7">
    <source>
        <dbReference type="ARBA" id="ARBA00023053"/>
    </source>
</evidence>
<evidence type="ECO:0000256" key="3">
    <source>
        <dbReference type="ARBA" id="ARBA00022448"/>
    </source>
</evidence>
<sequence>MDNLHVGDIVIFIVLTAAGYIVGLYFSFSRTCCQAATSDGGAPSAVLETFLGGRTLPGVALAVSVLASVANAVGVVSFVGHYYVYGFNHFWALTGIPLAAAAVSLVFIPLLYNMRVASVFEVNTESICFSLRFVLCCYGCSS</sequence>
<evidence type="ECO:0000256" key="11">
    <source>
        <dbReference type="SAM" id="Phobius"/>
    </source>
</evidence>
<dbReference type="PROSITE" id="PS50283">
    <property type="entry name" value="NA_SOLUT_SYMP_3"/>
    <property type="match status" value="1"/>
</dbReference>
<keyword evidence="10" id="KW-0739">Sodium transport</keyword>
<comment type="subcellular location">
    <subcellularLocation>
        <location evidence="1">Cell membrane</location>
        <topology evidence="1">Multi-pass membrane protein</topology>
    </subcellularLocation>
</comment>
<evidence type="ECO:0000256" key="9">
    <source>
        <dbReference type="ARBA" id="ARBA00023136"/>
    </source>
</evidence>
<reference evidence="12" key="2">
    <citation type="submission" date="2021-09" db="EMBL/GenBank/DDBJ databases">
        <authorList>
            <person name="Jia N."/>
            <person name="Wang J."/>
            <person name="Shi W."/>
            <person name="Du L."/>
            <person name="Sun Y."/>
            <person name="Zhan W."/>
            <person name="Jiang J."/>
            <person name="Wang Q."/>
            <person name="Zhang B."/>
            <person name="Ji P."/>
            <person name="Sakyi L.B."/>
            <person name="Cui X."/>
            <person name="Yuan T."/>
            <person name="Jiang B."/>
            <person name="Yang W."/>
            <person name="Lam T.T.-Y."/>
            <person name="Chang Q."/>
            <person name="Ding S."/>
            <person name="Wang X."/>
            <person name="Zhu J."/>
            <person name="Ruan X."/>
            <person name="Zhao L."/>
            <person name="Wei J."/>
            <person name="Que T."/>
            <person name="Du C."/>
            <person name="Cheng J."/>
            <person name="Dai P."/>
            <person name="Han X."/>
            <person name="Huang E."/>
            <person name="Gao Y."/>
            <person name="Liu J."/>
            <person name="Shao H."/>
            <person name="Ye R."/>
            <person name="Li L."/>
            <person name="Wei W."/>
            <person name="Wang X."/>
            <person name="Wang C."/>
            <person name="Huo Q."/>
            <person name="Li W."/>
            <person name="Guo W."/>
            <person name="Chen H."/>
            <person name="Chen S."/>
            <person name="Zhou L."/>
            <person name="Zhou L."/>
            <person name="Ni X."/>
            <person name="Tian J."/>
            <person name="Zhou Y."/>
            <person name="Sheng Y."/>
            <person name="Liu T."/>
            <person name="Pan Y."/>
            <person name="Xia L."/>
            <person name="Li J."/>
            <person name="Zhao F."/>
            <person name="Cao W."/>
        </authorList>
    </citation>
    <scope>NUCLEOTIDE SEQUENCE</scope>
    <source>
        <strain evidence="12">Rsan-2018</strain>
        <tissue evidence="12">Larvae</tissue>
    </source>
</reference>
<keyword evidence="3" id="KW-0813">Transport</keyword>
<comment type="similarity">
    <text evidence="2">Belongs to the sodium:solute symporter (SSF) (TC 2.A.21) family.</text>
</comment>
<proteinExistence type="inferred from homology"/>
<dbReference type="AlphaFoldDB" id="A0A9D4PD55"/>
<keyword evidence="7" id="KW-0915">Sodium</keyword>
<dbReference type="GO" id="GO:0006814">
    <property type="term" value="P:sodium ion transport"/>
    <property type="evidence" value="ECO:0007669"/>
    <property type="project" value="UniProtKB-KW"/>
</dbReference>
<evidence type="ECO:0008006" key="14">
    <source>
        <dbReference type="Google" id="ProtNLM"/>
    </source>
</evidence>
<feature type="transmembrane region" description="Helical" evidence="11">
    <location>
        <begin position="90"/>
        <end position="112"/>
    </location>
</feature>
<evidence type="ECO:0000256" key="10">
    <source>
        <dbReference type="ARBA" id="ARBA00023201"/>
    </source>
</evidence>
<dbReference type="GO" id="GO:0015293">
    <property type="term" value="F:symporter activity"/>
    <property type="evidence" value="ECO:0007669"/>
    <property type="project" value="TreeGrafter"/>
</dbReference>
<keyword evidence="8" id="KW-0406">Ion transport</keyword>
<dbReference type="Proteomes" id="UP000821837">
    <property type="component" value="Chromosome 8"/>
</dbReference>
<keyword evidence="13" id="KW-1185">Reference proteome</keyword>
<dbReference type="PANTHER" id="PTHR42985:SF40">
    <property type="entry name" value="LD47995P-RELATED"/>
    <property type="match status" value="1"/>
</dbReference>
<protein>
    <recommendedName>
        <fullName evidence="14">Sodium-dependent multivitamin transporter</fullName>
    </recommendedName>
</protein>
<keyword evidence="4" id="KW-1003">Cell membrane</keyword>